<keyword evidence="6 8" id="KW-0830">Ubiquinone</keyword>
<feature type="domain" description="NqrA second alpha/beta" evidence="11">
    <location>
        <begin position="111"/>
        <end position="254"/>
    </location>
</feature>
<accession>A0A520RZT8</accession>
<keyword evidence="3 8" id="KW-0520">NAD</keyword>
<gene>
    <name evidence="8" type="primary">nqrA</name>
    <name evidence="12" type="ORF">EVA68_06245</name>
</gene>
<dbReference type="InterPro" id="IPR056148">
    <property type="entry name" value="NQRA_2nd"/>
</dbReference>
<dbReference type="EC" id="7.2.1.1" evidence="8"/>
<evidence type="ECO:0000256" key="1">
    <source>
        <dbReference type="ARBA" id="ARBA00022448"/>
    </source>
</evidence>
<evidence type="ECO:0000256" key="8">
    <source>
        <dbReference type="HAMAP-Rule" id="MF_00425"/>
    </source>
</evidence>
<dbReference type="HAMAP" id="MF_00425">
    <property type="entry name" value="NqrA"/>
    <property type="match status" value="1"/>
</dbReference>
<evidence type="ECO:0000256" key="5">
    <source>
        <dbReference type="ARBA" id="ARBA00023065"/>
    </source>
</evidence>
<feature type="domain" description="NqrA N-terminal barrel-sandwich hybrid" evidence="9">
    <location>
        <begin position="2"/>
        <end position="95"/>
    </location>
</feature>
<dbReference type="Proteomes" id="UP000316199">
    <property type="component" value="Unassembled WGS sequence"/>
</dbReference>
<proteinExistence type="inferred from homology"/>
<reference evidence="12 13" key="1">
    <citation type="submission" date="2019-02" db="EMBL/GenBank/DDBJ databases">
        <title>Prokaryotic population dynamics and viral predation in marine succession experiment using metagenomics: the confinement effect.</title>
        <authorList>
            <person name="Haro-Moreno J.M."/>
            <person name="Rodriguez-Valera F."/>
            <person name="Lopez-Perez M."/>
        </authorList>
    </citation>
    <scope>NUCLEOTIDE SEQUENCE [LARGE SCALE GENOMIC DNA]</scope>
    <source>
        <strain evidence="12">MED-G157</strain>
    </source>
</reference>
<dbReference type="GO" id="GO:0016655">
    <property type="term" value="F:oxidoreductase activity, acting on NAD(P)H, quinone or similar compound as acceptor"/>
    <property type="evidence" value="ECO:0007669"/>
    <property type="project" value="UniProtKB-UniRule"/>
</dbReference>
<comment type="subunit">
    <text evidence="8">Composed of six subunits; NqrA, NqrB, NqrC, NqrD, NqrE and NqrF.</text>
</comment>
<dbReference type="NCBIfam" id="NF003759">
    <property type="entry name" value="PRK05352.1-2"/>
    <property type="match status" value="1"/>
</dbReference>
<evidence type="ECO:0000256" key="2">
    <source>
        <dbReference type="ARBA" id="ARBA00022967"/>
    </source>
</evidence>
<keyword evidence="1 8" id="KW-0813">Transport</keyword>
<dbReference type="Pfam" id="PF05896">
    <property type="entry name" value="NQRA_N"/>
    <property type="match status" value="1"/>
</dbReference>
<evidence type="ECO:0000256" key="3">
    <source>
        <dbReference type="ARBA" id="ARBA00023027"/>
    </source>
</evidence>
<comment type="catalytic activity">
    <reaction evidence="8">
        <text>a ubiquinone + n Na(+)(in) + NADH + H(+) = a ubiquinol + n Na(+)(out) + NAD(+)</text>
        <dbReference type="Rhea" id="RHEA:47748"/>
        <dbReference type="Rhea" id="RHEA-COMP:9565"/>
        <dbReference type="Rhea" id="RHEA-COMP:9566"/>
        <dbReference type="ChEBI" id="CHEBI:15378"/>
        <dbReference type="ChEBI" id="CHEBI:16389"/>
        <dbReference type="ChEBI" id="CHEBI:17976"/>
        <dbReference type="ChEBI" id="CHEBI:29101"/>
        <dbReference type="ChEBI" id="CHEBI:57540"/>
        <dbReference type="ChEBI" id="CHEBI:57945"/>
        <dbReference type="EC" id="7.2.1.1"/>
    </reaction>
</comment>
<dbReference type="PANTHER" id="PTHR37839:SF1">
    <property type="entry name" value="NA(+)-TRANSLOCATING NADH-QUINONE REDUCTASE SUBUNIT A"/>
    <property type="match status" value="1"/>
</dbReference>
<feature type="domain" description="Na(+)-translocating NADH-quinone reductase subunit A C-terminal" evidence="10">
    <location>
        <begin position="259"/>
        <end position="310"/>
    </location>
</feature>
<comment type="similarity">
    <text evidence="8">Belongs to the NqrA family.</text>
</comment>
<protein>
    <recommendedName>
        <fullName evidence="8">Na(+)-translocating NADH-quinone reductase subunit A</fullName>
        <shortName evidence="8">Na(+)-NQR subunit A</shortName>
        <shortName evidence="8">Na(+)-translocating NQR subunit A</shortName>
        <ecNumber evidence="8">7.2.1.1</ecNumber>
    </recommendedName>
    <alternativeName>
        <fullName evidence="8">NQR complex subunit A</fullName>
    </alternativeName>
    <alternativeName>
        <fullName evidence="8">NQR-1 subunit A</fullName>
    </alternativeName>
</protein>
<dbReference type="GO" id="GO:0006814">
    <property type="term" value="P:sodium ion transport"/>
    <property type="evidence" value="ECO:0007669"/>
    <property type="project" value="UniProtKB-UniRule"/>
</dbReference>
<dbReference type="Pfam" id="PF11973">
    <property type="entry name" value="NQRA_SLBB"/>
    <property type="match status" value="1"/>
</dbReference>
<evidence type="ECO:0000313" key="12">
    <source>
        <dbReference type="EMBL" id="RZO75727.1"/>
    </source>
</evidence>
<evidence type="ECO:0000256" key="4">
    <source>
        <dbReference type="ARBA" id="ARBA00023053"/>
    </source>
</evidence>
<dbReference type="AlphaFoldDB" id="A0A520RZT8"/>
<keyword evidence="2 8" id="KW-1278">Translocase</keyword>
<dbReference type="InterPro" id="IPR008703">
    <property type="entry name" value="NqrA"/>
</dbReference>
<evidence type="ECO:0000313" key="13">
    <source>
        <dbReference type="Proteomes" id="UP000316199"/>
    </source>
</evidence>
<keyword evidence="5 8" id="KW-0406">Ion transport</keyword>
<name>A0A520RZT8_9GAMM</name>
<evidence type="ECO:0000256" key="7">
    <source>
        <dbReference type="ARBA" id="ARBA00023201"/>
    </source>
</evidence>
<comment type="caution">
    <text evidence="12">The sequence shown here is derived from an EMBL/GenBank/DDBJ whole genome shotgun (WGS) entry which is preliminary data.</text>
</comment>
<dbReference type="NCBIfam" id="TIGR01936">
    <property type="entry name" value="nqrA"/>
    <property type="match status" value="1"/>
</dbReference>
<organism evidence="12 13">
    <name type="scientific">OM182 bacterium</name>
    <dbReference type="NCBI Taxonomy" id="2510334"/>
    <lineage>
        <taxon>Bacteria</taxon>
        <taxon>Pseudomonadati</taxon>
        <taxon>Pseudomonadota</taxon>
        <taxon>Gammaproteobacteria</taxon>
        <taxon>OMG group</taxon>
        <taxon>OM182 clade</taxon>
    </lineage>
</organism>
<dbReference type="InterPro" id="IPR056147">
    <property type="entry name" value="NQRA_N"/>
</dbReference>
<evidence type="ECO:0000259" key="10">
    <source>
        <dbReference type="Pfam" id="PF11973"/>
    </source>
</evidence>
<keyword evidence="4 8" id="KW-0915">Sodium</keyword>
<evidence type="ECO:0000259" key="11">
    <source>
        <dbReference type="Pfam" id="PF24836"/>
    </source>
</evidence>
<dbReference type="PANTHER" id="PTHR37839">
    <property type="entry name" value="NA(+)-TRANSLOCATING NADH-QUINONE REDUCTASE SUBUNIT A"/>
    <property type="match status" value="1"/>
</dbReference>
<sequence>MIRTKRGLDLPIAGSPEQVIDHGTSVRSVALVGHDYPGLKPTMEVVVGDRVKAGQLLFTDKKMPGVKYTSPGCGTVAAINRGARRVFQSIVIDLDGDEAETFPQEALEKLTRESAASTLIESGQWTSLRTRPFSKVPPPSQVPNSIFVTAIDSRPHAPNPELVIAMQPEPFLAGLDVLTLLTDGPLFLCAENGATLPEFDNPKVRREDFSGPHPSGLVGTHIHFLDPVSLDKVVWTIDYQDVIAIGHLFRSGNLFFDRIIALAGPAVSKPRLIRTRIGASAHDVVKGELNSPQENDNRIVSGSVLDGRTCSPGAEYLGRYHNQISVIQEGTNRELLGFVKPGQDKFSLTRLFVSSFLPKRKFAFTTSTGGSERAMVPLGTFEEIMPLDILPTQLLRALLVSDFDVSISLGCLELDEDDIALCTFACPGKYEYGPYLRQMLTTIEAEA</sequence>
<comment type="function">
    <text evidence="8">NQR complex catalyzes the reduction of ubiquinone-1 to ubiquinol by two successive reactions, coupled with the transport of Na(+) ions from the cytoplasm to the periplasm. NqrA to NqrE are probably involved in the second step, the conversion of ubisemiquinone to ubiquinol.</text>
</comment>
<dbReference type="EMBL" id="SHAG01000026">
    <property type="protein sequence ID" value="RZO75727.1"/>
    <property type="molecule type" value="Genomic_DNA"/>
</dbReference>
<dbReference type="Pfam" id="PF24836">
    <property type="entry name" value="NQRA_2nd"/>
    <property type="match status" value="1"/>
</dbReference>
<evidence type="ECO:0000256" key="6">
    <source>
        <dbReference type="ARBA" id="ARBA00023075"/>
    </source>
</evidence>
<evidence type="ECO:0000259" key="9">
    <source>
        <dbReference type="Pfam" id="PF05896"/>
    </source>
</evidence>
<dbReference type="InterPro" id="IPR022615">
    <property type="entry name" value="NqrA_C_domain"/>
</dbReference>
<keyword evidence="7 8" id="KW-0739">Sodium transport</keyword>